<dbReference type="RefSeq" id="WP_108527748.1">
    <property type="nucleotide sequence ID" value="NZ_MUXF01000010.1"/>
</dbReference>
<dbReference type="SUPFAM" id="SSF55785">
    <property type="entry name" value="PYP-like sensor domain (PAS domain)"/>
    <property type="match status" value="1"/>
</dbReference>
<dbReference type="Gene3D" id="3.30.450.20">
    <property type="entry name" value="PAS domain"/>
    <property type="match status" value="1"/>
</dbReference>
<dbReference type="EMBL" id="MUXF01000010">
    <property type="protein sequence ID" value="PUE66272.1"/>
    <property type="molecule type" value="Genomic_DNA"/>
</dbReference>
<organism evidence="2 3">
    <name type="scientific">Arcobacter lacus</name>
    <dbReference type="NCBI Taxonomy" id="1912876"/>
    <lineage>
        <taxon>Bacteria</taxon>
        <taxon>Pseudomonadati</taxon>
        <taxon>Campylobacterota</taxon>
        <taxon>Epsilonproteobacteria</taxon>
        <taxon>Campylobacterales</taxon>
        <taxon>Arcobacteraceae</taxon>
        <taxon>Arcobacter</taxon>
    </lineage>
</organism>
<dbReference type="InterPro" id="IPR035965">
    <property type="entry name" value="PAS-like_dom_sf"/>
</dbReference>
<dbReference type="CDD" id="cd00130">
    <property type="entry name" value="PAS"/>
    <property type="match status" value="1"/>
</dbReference>
<feature type="domain" description="PAS fold-3" evidence="1">
    <location>
        <begin position="25"/>
        <end position="104"/>
    </location>
</feature>
<dbReference type="NCBIfam" id="TIGR00229">
    <property type="entry name" value="sensory_box"/>
    <property type="match status" value="1"/>
</dbReference>
<gene>
    <name evidence="2" type="ORF">B0175_06070</name>
</gene>
<protein>
    <submittedName>
        <fullName evidence="2">PAS sensor domain-containing protein</fullName>
    </submittedName>
</protein>
<reference evidence="2 3" key="1">
    <citation type="submission" date="2017-02" db="EMBL/GenBank/DDBJ databases">
        <title>Arcobacter lacus sp. nov., a new species isolated from reclaimed water.</title>
        <authorList>
            <person name="Figueras M.J."/>
            <person name="Perez-Cataluna A."/>
            <person name="Salas-Masso N."/>
        </authorList>
    </citation>
    <scope>NUCLEOTIDE SEQUENCE [LARGE SCALE GENOMIC DNA]</scope>
    <source>
        <strain evidence="2 3">RW43-9</strain>
    </source>
</reference>
<dbReference type="InterPro" id="IPR000014">
    <property type="entry name" value="PAS"/>
</dbReference>
<comment type="caution">
    <text evidence="2">The sequence shown here is derived from an EMBL/GenBank/DDBJ whole genome shotgun (WGS) entry which is preliminary data.</text>
</comment>
<evidence type="ECO:0000313" key="3">
    <source>
        <dbReference type="Proteomes" id="UP000251311"/>
    </source>
</evidence>
<keyword evidence="3" id="KW-1185">Reference proteome</keyword>
<sequence>MVAQKETVLDDYAFLVSETDEEGVILFANSDFCKIAEYGIDELIGQPHSIVRHPDMPKVAFQDLWDTVKSGKVWTGYVKNATKSGGFYWVYATVYPFITQNGANGYLSCRRKASRDEIERAEYLYKGWMKEEKAS</sequence>
<accession>A0ABX5JGL7</accession>
<proteinExistence type="predicted"/>
<evidence type="ECO:0000259" key="1">
    <source>
        <dbReference type="Pfam" id="PF08447"/>
    </source>
</evidence>
<dbReference type="Pfam" id="PF08447">
    <property type="entry name" value="PAS_3"/>
    <property type="match status" value="1"/>
</dbReference>
<dbReference type="InterPro" id="IPR013655">
    <property type="entry name" value="PAS_fold_3"/>
</dbReference>
<name>A0ABX5JGL7_9BACT</name>
<evidence type="ECO:0000313" key="2">
    <source>
        <dbReference type="EMBL" id="PUE66272.1"/>
    </source>
</evidence>
<dbReference type="Proteomes" id="UP000251311">
    <property type="component" value="Unassembled WGS sequence"/>
</dbReference>